<dbReference type="InterPro" id="IPR039261">
    <property type="entry name" value="FNR_nucleotide-bd"/>
</dbReference>
<dbReference type="OMA" id="NIYHRWV"/>
<evidence type="ECO:0000256" key="4">
    <source>
        <dbReference type="ARBA" id="ARBA00022448"/>
    </source>
</evidence>
<dbReference type="InterPro" id="IPR013130">
    <property type="entry name" value="Fe3_Rdtase_TM_dom"/>
</dbReference>
<evidence type="ECO:0000256" key="5">
    <source>
        <dbReference type="ARBA" id="ARBA00022475"/>
    </source>
</evidence>
<feature type="transmembrane region" description="Helical" evidence="15">
    <location>
        <begin position="202"/>
        <end position="220"/>
    </location>
</feature>
<dbReference type="InterPro" id="IPR013112">
    <property type="entry name" value="FAD-bd_8"/>
</dbReference>
<keyword evidence="5" id="KW-1003">Cell membrane</keyword>
<dbReference type="GO" id="GO:0005886">
    <property type="term" value="C:plasma membrane"/>
    <property type="evidence" value="ECO:0007669"/>
    <property type="project" value="UniProtKB-SubCell"/>
</dbReference>
<dbReference type="Pfam" id="PF01794">
    <property type="entry name" value="Ferric_reduct"/>
    <property type="match status" value="1"/>
</dbReference>
<dbReference type="SFLD" id="SFLDG01168">
    <property type="entry name" value="Ferric_reductase_subgroup_(FRE"/>
    <property type="match status" value="1"/>
</dbReference>
<keyword evidence="6 15" id="KW-0812">Transmembrane</keyword>
<evidence type="ECO:0000256" key="13">
    <source>
        <dbReference type="ARBA" id="ARBA00048483"/>
    </source>
</evidence>
<dbReference type="PANTHER" id="PTHR32361:SF9">
    <property type="entry name" value="FERRIC REDUCTASE TRANSMEMBRANE COMPONENT 3-RELATED"/>
    <property type="match status" value="1"/>
</dbReference>
<comment type="catalytic activity">
    <reaction evidence="13">
        <text>2 a Fe(II)-siderophore + NADP(+) + H(+) = 2 a Fe(III)-siderophore + NADPH</text>
        <dbReference type="Rhea" id="RHEA:28795"/>
        <dbReference type="Rhea" id="RHEA-COMP:11342"/>
        <dbReference type="Rhea" id="RHEA-COMP:11344"/>
        <dbReference type="ChEBI" id="CHEBI:15378"/>
        <dbReference type="ChEBI" id="CHEBI:29033"/>
        <dbReference type="ChEBI" id="CHEBI:29034"/>
        <dbReference type="ChEBI" id="CHEBI:57783"/>
        <dbReference type="ChEBI" id="CHEBI:58349"/>
        <dbReference type="EC" id="1.16.1.9"/>
    </reaction>
</comment>
<dbReference type="GO" id="GO:0006879">
    <property type="term" value="P:intracellular iron ion homeostasis"/>
    <property type="evidence" value="ECO:0007669"/>
    <property type="project" value="TreeGrafter"/>
</dbReference>
<evidence type="ECO:0000256" key="6">
    <source>
        <dbReference type="ARBA" id="ARBA00022692"/>
    </source>
</evidence>
<keyword evidence="12" id="KW-0325">Glycoprotein</keyword>
<evidence type="ECO:0000313" key="17">
    <source>
        <dbReference type="EMBL" id="SJL11402.1"/>
    </source>
</evidence>
<dbReference type="PANTHER" id="PTHR32361">
    <property type="entry name" value="FERRIC/CUPRIC REDUCTASE TRANSMEMBRANE COMPONENT"/>
    <property type="match status" value="1"/>
</dbReference>
<feature type="transmembrane region" description="Helical" evidence="15">
    <location>
        <begin position="33"/>
        <end position="53"/>
    </location>
</feature>
<dbReference type="Proteomes" id="UP000219338">
    <property type="component" value="Unassembled WGS sequence"/>
</dbReference>
<keyword evidence="8 15" id="KW-1133">Transmembrane helix</keyword>
<evidence type="ECO:0000256" key="15">
    <source>
        <dbReference type="SAM" id="Phobius"/>
    </source>
</evidence>
<dbReference type="InterPro" id="IPR017927">
    <property type="entry name" value="FAD-bd_FR_type"/>
</dbReference>
<comment type="subcellular location">
    <subcellularLocation>
        <location evidence="1">Cell membrane</location>
        <topology evidence="1">Multi-pass membrane protein</topology>
    </subcellularLocation>
</comment>
<gene>
    <name evidence="17" type="ORF">ARMOST_14805</name>
</gene>
<evidence type="ECO:0000256" key="12">
    <source>
        <dbReference type="ARBA" id="ARBA00023180"/>
    </source>
</evidence>
<dbReference type="Pfam" id="PF08022">
    <property type="entry name" value="FAD_binding_8"/>
    <property type="match status" value="1"/>
</dbReference>
<dbReference type="CDD" id="cd06186">
    <property type="entry name" value="NOX_Duox_like_FAD_NADP"/>
    <property type="match status" value="1"/>
</dbReference>
<keyword evidence="7" id="KW-0249">Electron transport</keyword>
<dbReference type="GO" id="GO:0006826">
    <property type="term" value="P:iron ion transport"/>
    <property type="evidence" value="ECO:0007669"/>
    <property type="project" value="UniProtKB-ARBA"/>
</dbReference>
<keyword evidence="9" id="KW-0560">Oxidoreductase</keyword>
<dbReference type="Pfam" id="PF08030">
    <property type="entry name" value="NAD_binding_6"/>
    <property type="match status" value="1"/>
</dbReference>
<keyword evidence="11 15" id="KW-0472">Membrane</keyword>
<feature type="transmembrane region" description="Helical" evidence="15">
    <location>
        <begin position="92"/>
        <end position="115"/>
    </location>
</feature>
<dbReference type="PROSITE" id="PS51384">
    <property type="entry name" value="FAD_FR"/>
    <property type="match status" value="1"/>
</dbReference>
<dbReference type="STRING" id="47428.A0A284RRK1"/>
<feature type="region of interest" description="Disordered" evidence="14">
    <location>
        <begin position="473"/>
        <end position="492"/>
    </location>
</feature>
<evidence type="ECO:0000256" key="7">
    <source>
        <dbReference type="ARBA" id="ARBA00022982"/>
    </source>
</evidence>
<dbReference type="EC" id="1.16.1.9" evidence="3"/>
<evidence type="ECO:0000313" key="18">
    <source>
        <dbReference type="Proteomes" id="UP000219338"/>
    </source>
</evidence>
<evidence type="ECO:0000256" key="14">
    <source>
        <dbReference type="SAM" id="MobiDB-lite"/>
    </source>
</evidence>
<accession>A0A284RRK1</accession>
<evidence type="ECO:0000256" key="10">
    <source>
        <dbReference type="ARBA" id="ARBA00023065"/>
    </source>
</evidence>
<dbReference type="InterPro" id="IPR013121">
    <property type="entry name" value="Fe_red_NAD-bd_6"/>
</dbReference>
<reference evidence="18" key="1">
    <citation type="journal article" date="2017" name="Nat. Ecol. Evol.">
        <title>Genome expansion and lineage-specific genetic innovations in the forest pathogenic fungi Armillaria.</title>
        <authorList>
            <person name="Sipos G."/>
            <person name="Prasanna A.N."/>
            <person name="Walter M.C."/>
            <person name="O'Connor E."/>
            <person name="Balint B."/>
            <person name="Krizsan K."/>
            <person name="Kiss B."/>
            <person name="Hess J."/>
            <person name="Varga T."/>
            <person name="Slot J."/>
            <person name="Riley R."/>
            <person name="Boka B."/>
            <person name="Rigling D."/>
            <person name="Barry K."/>
            <person name="Lee J."/>
            <person name="Mihaltcheva S."/>
            <person name="LaButti K."/>
            <person name="Lipzen A."/>
            <person name="Waldron R."/>
            <person name="Moloney N.M."/>
            <person name="Sperisen C."/>
            <person name="Kredics L."/>
            <person name="Vagvoelgyi C."/>
            <person name="Patrignani A."/>
            <person name="Fitzpatrick D."/>
            <person name="Nagy I."/>
            <person name="Doyle S."/>
            <person name="Anderson J.B."/>
            <person name="Grigoriev I.V."/>
            <person name="Gueldener U."/>
            <person name="Muensterkoetter M."/>
            <person name="Nagy L.G."/>
        </authorList>
    </citation>
    <scope>NUCLEOTIDE SEQUENCE [LARGE SCALE GENOMIC DNA]</scope>
    <source>
        <strain evidence="18">C18/9</strain>
    </source>
</reference>
<dbReference type="SFLD" id="SFLDS00052">
    <property type="entry name" value="Ferric_Reductase_Domain"/>
    <property type="match status" value="1"/>
</dbReference>
<evidence type="ECO:0000256" key="9">
    <source>
        <dbReference type="ARBA" id="ARBA00023002"/>
    </source>
</evidence>
<dbReference type="EMBL" id="FUEG01000014">
    <property type="protein sequence ID" value="SJL11402.1"/>
    <property type="molecule type" value="Genomic_DNA"/>
</dbReference>
<dbReference type="AlphaFoldDB" id="A0A284RRK1"/>
<evidence type="ECO:0000256" key="3">
    <source>
        <dbReference type="ARBA" id="ARBA00012668"/>
    </source>
</evidence>
<evidence type="ECO:0000259" key="16">
    <source>
        <dbReference type="PROSITE" id="PS51384"/>
    </source>
</evidence>
<keyword evidence="4" id="KW-0813">Transport</keyword>
<keyword evidence="10" id="KW-0406">Ion transport</keyword>
<evidence type="ECO:0000256" key="11">
    <source>
        <dbReference type="ARBA" id="ARBA00023136"/>
    </source>
</evidence>
<dbReference type="SUPFAM" id="SSF52343">
    <property type="entry name" value="Ferredoxin reductase-like, C-terminal NADP-linked domain"/>
    <property type="match status" value="1"/>
</dbReference>
<protein>
    <recommendedName>
        <fullName evidence="3">ferric-chelate reductase (NADPH)</fullName>
        <ecNumber evidence="3">1.16.1.9</ecNumber>
    </recommendedName>
</protein>
<name>A0A284RRK1_ARMOS</name>
<dbReference type="OrthoDB" id="17725at2759"/>
<proteinExistence type="inferred from homology"/>
<comment type="similarity">
    <text evidence="2">Belongs to the ferric reductase (FRE) family.</text>
</comment>
<dbReference type="Gene3D" id="2.40.30.10">
    <property type="entry name" value="Translation factors"/>
    <property type="match status" value="1"/>
</dbReference>
<dbReference type="SUPFAM" id="SSF63380">
    <property type="entry name" value="Riboflavin synthase domain-like"/>
    <property type="match status" value="1"/>
</dbReference>
<dbReference type="GO" id="GO:0052851">
    <property type="term" value="F:ferric-chelate reductase (NADPH) activity"/>
    <property type="evidence" value="ECO:0007669"/>
    <property type="project" value="UniProtKB-EC"/>
</dbReference>
<organism evidence="17 18">
    <name type="scientific">Armillaria ostoyae</name>
    <name type="common">Armillaria root rot fungus</name>
    <dbReference type="NCBI Taxonomy" id="47428"/>
    <lineage>
        <taxon>Eukaryota</taxon>
        <taxon>Fungi</taxon>
        <taxon>Dikarya</taxon>
        <taxon>Basidiomycota</taxon>
        <taxon>Agaricomycotina</taxon>
        <taxon>Agaricomycetes</taxon>
        <taxon>Agaricomycetidae</taxon>
        <taxon>Agaricales</taxon>
        <taxon>Marasmiineae</taxon>
        <taxon>Physalacriaceae</taxon>
        <taxon>Armillaria</taxon>
    </lineage>
</organism>
<evidence type="ECO:0000256" key="8">
    <source>
        <dbReference type="ARBA" id="ARBA00022989"/>
    </source>
</evidence>
<feature type="transmembrane region" description="Helical" evidence="15">
    <location>
        <begin position="232"/>
        <end position="252"/>
    </location>
</feature>
<evidence type="ECO:0000256" key="2">
    <source>
        <dbReference type="ARBA" id="ARBA00006278"/>
    </source>
</evidence>
<evidence type="ECO:0000256" key="1">
    <source>
        <dbReference type="ARBA" id="ARBA00004651"/>
    </source>
</evidence>
<dbReference type="InterPro" id="IPR017938">
    <property type="entry name" value="Riboflavin_synthase-like_b-brl"/>
</dbReference>
<feature type="domain" description="FAD-binding FR-type" evidence="16">
    <location>
        <begin position="284"/>
        <end position="386"/>
    </location>
</feature>
<sequence>MPQPNSSFATVAKAPNPDRDIRVARAAEYPKQYWYLLASFIALVSLCRILSLVYAYTRRSRERSIAWRLSSTVVNAFRIIVFRLTVPVGRSHIVNLAEIFLGVMYLTAMLTWTLINTTNTMGLKFDPMYWANRAATMAASQFPLLVALGMKNNIISFLTGVSFEKDSSKSTLCGFRTFLTFRQIKLGLDKKTISPTLLREERWLQCGILAMTSLTVLSIVSIRPLRSSRYDMFKVVHFVFGTIVLLGAYFHMQIEAQLGHYVWPAILLWALDRVLRWCRMLLFAQFSSSDNASIDVLSPNFMRVTADKPRFFYWSPGQCAYLTIPSVGLVAHPFTISSVDTKSKQDKLIFLIRVHDGFTRRVLNKVENSRRTRLLLDGPYSSPPVTRGFDGVVLIAGGTGVAFTLPLLLDLLQQSKQGKHLPCRRILFIWAIRDADHINWISAPLVDALSDLPKDLEVSIKIYITGSATRREELSEDWEDKDSGTDTPTTDSEKLNCDGILTASTVVNVKQGERPDFPSLLHAEMSNVKDGRMGVNVCGPFGLAEGVRSALGAPQIGTVMTGQPSIVLHVETFGMVSVRVYLDITFVDVLFPAVN</sequence>
<dbReference type="InterPro" id="IPR051410">
    <property type="entry name" value="Ferric/Cupric_Reductase"/>
</dbReference>
<dbReference type="GO" id="GO:0015677">
    <property type="term" value="P:copper ion import"/>
    <property type="evidence" value="ECO:0007669"/>
    <property type="project" value="TreeGrafter"/>
</dbReference>
<keyword evidence="18" id="KW-1185">Reference proteome</keyword>
<dbReference type="Gene3D" id="3.40.50.80">
    <property type="entry name" value="Nucleotide-binding domain of ferredoxin-NADP reductase (FNR) module"/>
    <property type="match status" value="1"/>
</dbReference>